<evidence type="ECO:0000313" key="1">
    <source>
        <dbReference type="EMBL" id="KAI7941113.1"/>
    </source>
</evidence>
<name>A0ACC0DZN8_9BASI</name>
<dbReference type="Proteomes" id="UP001060170">
    <property type="component" value="Chromosome 13"/>
</dbReference>
<organism evidence="1 2">
    <name type="scientific">Puccinia striiformis f. sp. tritici</name>
    <dbReference type="NCBI Taxonomy" id="168172"/>
    <lineage>
        <taxon>Eukaryota</taxon>
        <taxon>Fungi</taxon>
        <taxon>Dikarya</taxon>
        <taxon>Basidiomycota</taxon>
        <taxon>Pucciniomycotina</taxon>
        <taxon>Pucciniomycetes</taxon>
        <taxon>Pucciniales</taxon>
        <taxon>Pucciniaceae</taxon>
        <taxon>Puccinia</taxon>
    </lineage>
</organism>
<reference evidence="2" key="2">
    <citation type="journal article" date="2018" name="Mol. Plant Microbe Interact.">
        <title>Genome sequence resources for the wheat stripe rust pathogen (Puccinia striiformis f. sp. tritici) and the barley stripe rust pathogen (Puccinia striiformis f. sp. hordei).</title>
        <authorList>
            <person name="Xia C."/>
            <person name="Wang M."/>
            <person name="Yin C."/>
            <person name="Cornejo O.E."/>
            <person name="Hulbert S.H."/>
            <person name="Chen X."/>
        </authorList>
    </citation>
    <scope>NUCLEOTIDE SEQUENCE [LARGE SCALE GENOMIC DNA]</scope>
    <source>
        <strain evidence="2">93-210</strain>
    </source>
</reference>
<reference evidence="2" key="1">
    <citation type="journal article" date="2018" name="BMC Genomics">
        <title>Genomic insights into host adaptation between the wheat stripe rust pathogen (Puccinia striiformis f. sp. tritici) and the barley stripe rust pathogen (Puccinia striiformis f. sp. hordei).</title>
        <authorList>
            <person name="Xia C."/>
            <person name="Wang M."/>
            <person name="Yin C."/>
            <person name="Cornejo O.E."/>
            <person name="Hulbert S.H."/>
            <person name="Chen X."/>
        </authorList>
    </citation>
    <scope>NUCLEOTIDE SEQUENCE [LARGE SCALE GENOMIC DNA]</scope>
    <source>
        <strain evidence="2">93-210</strain>
    </source>
</reference>
<accession>A0ACC0DZN8</accession>
<evidence type="ECO:0000313" key="2">
    <source>
        <dbReference type="Proteomes" id="UP001060170"/>
    </source>
</evidence>
<protein>
    <submittedName>
        <fullName evidence="1">Uncharacterized protein</fullName>
    </submittedName>
</protein>
<keyword evidence="2" id="KW-1185">Reference proteome</keyword>
<comment type="caution">
    <text evidence="1">The sequence shown here is derived from an EMBL/GenBank/DDBJ whole genome shotgun (WGS) entry which is preliminary data.</text>
</comment>
<dbReference type="EMBL" id="CM045877">
    <property type="protein sequence ID" value="KAI7941113.1"/>
    <property type="molecule type" value="Genomic_DNA"/>
</dbReference>
<gene>
    <name evidence="1" type="ORF">MJO28_013398</name>
</gene>
<reference evidence="1 2" key="3">
    <citation type="journal article" date="2022" name="Microbiol. Spectr.">
        <title>Folding features and dynamics of 3D genome architecture in plant fungal pathogens.</title>
        <authorList>
            <person name="Xia C."/>
        </authorList>
    </citation>
    <scope>NUCLEOTIDE SEQUENCE [LARGE SCALE GENOMIC DNA]</scope>
    <source>
        <strain evidence="1 2">93-210</strain>
    </source>
</reference>
<sequence>MRSPFILILSTACLALSEGLSSMPIPKKHHKHRNGQKKDTNPGTPPTLQSTQNFSWGPSPLVYVPSFQDI</sequence>
<proteinExistence type="predicted"/>